<dbReference type="CDD" id="cd06261">
    <property type="entry name" value="TM_PBP2"/>
    <property type="match status" value="1"/>
</dbReference>
<dbReference type="PANTHER" id="PTHR30614">
    <property type="entry name" value="MEMBRANE COMPONENT OF AMINO ACID ABC TRANSPORTER"/>
    <property type="match status" value="1"/>
</dbReference>
<keyword evidence="8 10" id="KW-1133">Transmembrane helix</keyword>
<dbReference type="GO" id="GO:0043190">
    <property type="term" value="C:ATP-binding cassette (ABC) transporter complex"/>
    <property type="evidence" value="ECO:0007669"/>
    <property type="project" value="InterPro"/>
</dbReference>
<sequence length="240" mass="25709">MGFDVSVFTTYWPLFLQGALLTIRVCLAAFVVGFALGTVLALLALVPLRPLRFLIGVYLAVLRGIPFIIILFLVHYGLPFAGVRLPAVFTGTIALSLFASAYFAEIVRAAIVALPKGQFESARAIGMSPGQAMRYVVAPQILRPLVPPSTNMTLTMIKESSVLSSITVAELTYQGLVVQGNTFAPFEVFAVVAGVYWIISIAVARAATLLERKAGGAQSKAVTRNSLADSFLSLERRPAS</sequence>
<accession>A0A512BSS5</accession>
<evidence type="ECO:0000256" key="10">
    <source>
        <dbReference type="RuleBase" id="RU363032"/>
    </source>
</evidence>
<dbReference type="GO" id="GO:0022857">
    <property type="term" value="F:transmembrane transporter activity"/>
    <property type="evidence" value="ECO:0007669"/>
    <property type="project" value="InterPro"/>
</dbReference>
<keyword evidence="9 10" id="KW-0472">Membrane</keyword>
<dbReference type="InterPro" id="IPR000515">
    <property type="entry name" value="MetI-like"/>
</dbReference>
<dbReference type="InterPro" id="IPR035906">
    <property type="entry name" value="MetI-like_sf"/>
</dbReference>
<dbReference type="Pfam" id="PF00528">
    <property type="entry name" value="BPD_transp_1"/>
    <property type="match status" value="1"/>
</dbReference>
<comment type="similarity">
    <text evidence="3">Belongs to the binding-protein-dependent transport system permease family. HisMQ subfamily.</text>
</comment>
<evidence type="ECO:0000259" key="11">
    <source>
        <dbReference type="PROSITE" id="PS50928"/>
    </source>
</evidence>
<dbReference type="GO" id="GO:0006865">
    <property type="term" value="P:amino acid transport"/>
    <property type="evidence" value="ECO:0007669"/>
    <property type="project" value="UniProtKB-KW"/>
</dbReference>
<dbReference type="OrthoDB" id="7341446at2"/>
<evidence type="ECO:0000256" key="9">
    <source>
        <dbReference type="ARBA" id="ARBA00023136"/>
    </source>
</evidence>
<dbReference type="PANTHER" id="PTHR30614:SF20">
    <property type="entry name" value="GLUTAMINE TRANSPORT SYSTEM PERMEASE PROTEIN GLNP"/>
    <property type="match status" value="1"/>
</dbReference>
<comment type="subcellular location">
    <subcellularLocation>
        <location evidence="2">Cell inner membrane</location>
        <topology evidence="2">Multi-pass membrane protein</topology>
    </subcellularLocation>
    <subcellularLocation>
        <location evidence="10">Cell membrane</location>
        <topology evidence="10">Multi-pass membrane protein</topology>
    </subcellularLocation>
</comment>
<keyword evidence="13" id="KW-1185">Reference proteome</keyword>
<keyword evidence="6 10" id="KW-0812">Transmembrane</keyword>
<evidence type="ECO:0000256" key="3">
    <source>
        <dbReference type="ARBA" id="ARBA00010072"/>
    </source>
</evidence>
<evidence type="ECO:0000256" key="6">
    <source>
        <dbReference type="ARBA" id="ARBA00022692"/>
    </source>
</evidence>
<evidence type="ECO:0000256" key="5">
    <source>
        <dbReference type="ARBA" id="ARBA00022475"/>
    </source>
</evidence>
<reference evidence="12 13" key="1">
    <citation type="submission" date="2019-07" db="EMBL/GenBank/DDBJ databases">
        <title>Whole genome shotgun sequence of Microvirga aerophila NBRC 106136.</title>
        <authorList>
            <person name="Hosoyama A."/>
            <person name="Uohara A."/>
            <person name="Ohji S."/>
            <person name="Ichikawa N."/>
        </authorList>
    </citation>
    <scope>NUCLEOTIDE SEQUENCE [LARGE SCALE GENOMIC DNA]</scope>
    <source>
        <strain evidence="12 13">NBRC 106136</strain>
    </source>
</reference>
<dbReference type="RefSeq" id="WP_114187178.1">
    <property type="nucleotide sequence ID" value="NZ_BJYU01000031.1"/>
</dbReference>
<evidence type="ECO:0000256" key="8">
    <source>
        <dbReference type="ARBA" id="ARBA00022989"/>
    </source>
</evidence>
<evidence type="ECO:0000313" key="13">
    <source>
        <dbReference type="Proteomes" id="UP000321085"/>
    </source>
</evidence>
<evidence type="ECO:0000256" key="2">
    <source>
        <dbReference type="ARBA" id="ARBA00004429"/>
    </source>
</evidence>
<feature type="domain" description="ABC transmembrane type-1" evidence="11">
    <location>
        <begin position="19"/>
        <end position="207"/>
    </location>
</feature>
<dbReference type="Proteomes" id="UP000321085">
    <property type="component" value="Unassembled WGS sequence"/>
</dbReference>
<dbReference type="InterPro" id="IPR043429">
    <property type="entry name" value="ArtM/GltK/GlnP/TcyL/YhdX-like"/>
</dbReference>
<protein>
    <submittedName>
        <fullName evidence="12">Glutamine ABC transporter permease</fullName>
    </submittedName>
</protein>
<comment type="caution">
    <text evidence="12">The sequence shown here is derived from an EMBL/GenBank/DDBJ whole genome shotgun (WGS) entry which is preliminary data.</text>
</comment>
<evidence type="ECO:0000313" key="12">
    <source>
        <dbReference type="EMBL" id="GEO14857.1"/>
    </source>
</evidence>
<proteinExistence type="inferred from homology"/>
<dbReference type="NCBIfam" id="TIGR01726">
    <property type="entry name" value="HEQRo_perm_3TM"/>
    <property type="match status" value="1"/>
</dbReference>
<feature type="transmembrane region" description="Helical" evidence="10">
    <location>
        <begin position="84"/>
        <end position="104"/>
    </location>
</feature>
<evidence type="ECO:0000256" key="1">
    <source>
        <dbReference type="ARBA" id="ARBA00003159"/>
    </source>
</evidence>
<keyword evidence="7" id="KW-0029">Amino-acid transport</keyword>
<dbReference type="Gene3D" id="1.10.3720.10">
    <property type="entry name" value="MetI-like"/>
    <property type="match status" value="1"/>
</dbReference>
<dbReference type="SUPFAM" id="SSF161098">
    <property type="entry name" value="MetI-like"/>
    <property type="match status" value="1"/>
</dbReference>
<dbReference type="EMBL" id="BJYU01000031">
    <property type="protein sequence ID" value="GEO14857.1"/>
    <property type="molecule type" value="Genomic_DNA"/>
</dbReference>
<feature type="transmembrane region" description="Helical" evidence="10">
    <location>
        <begin position="53"/>
        <end position="78"/>
    </location>
</feature>
<feature type="transmembrane region" description="Helical" evidence="10">
    <location>
        <begin position="20"/>
        <end position="46"/>
    </location>
</feature>
<name>A0A512BSS5_9HYPH</name>
<dbReference type="PROSITE" id="PS50928">
    <property type="entry name" value="ABC_TM1"/>
    <property type="match status" value="1"/>
</dbReference>
<dbReference type="InterPro" id="IPR010065">
    <property type="entry name" value="AA_ABC_transptr_permease_3TM"/>
</dbReference>
<gene>
    <name evidence="12" type="ORF">MAE02_25530</name>
</gene>
<evidence type="ECO:0000256" key="7">
    <source>
        <dbReference type="ARBA" id="ARBA00022970"/>
    </source>
</evidence>
<keyword evidence="4 10" id="KW-0813">Transport</keyword>
<organism evidence="12 13">
    <name type="scientific">Microvirga aerophila</name>
    <dbReference type="NCBI Taxonomy" id="670291"/>
    <lineage>
        <taxon>Bacteria</taxon>
        <taxon>Pseudomonadati</taxon>
        <taxon>Pseudomonadota</taxon>
        <taxon>Alphaproteobacteria</taxon>
        <taxon>Hyphomicrobiales</taxon>
        <taxon>Methylobacteriaceae</taxon>
        <taxon>Microvirga</taxon>
    </lineage>
</organism>
<evidence type="ECO:0000256" key="4">
    <source>
        <dbReference type="ARBA" id="ARBA00022448"/>
    </source>
</evidence>
<dbReference type="AlphaFoldDB" id="A0A512BSS5"/>
<keyword evidence="5" id="KW-1003">Cell membrane</keyword>
<comment type="function">
    <text evidence="1">Part of the binding-protein-dependent transport system for glutamine; probably responsible for the translocation of the substrate across the membrane.</text>
</comment>